<comment type="caution">
    <text evidence="1">The sequence shown here is derived from an EMBL/GenBank/DDBJ whole genome shotgun (WGS) entry which is preliminary data.</text>
</comment>
<reference evidence="1" key="2">
    <citation type="submission" date="2021-04" db="EMBL/GenBank/DDBJ databases">
        <authorList>
            <person name="Podell S."/>
        </authorList>
    </citation>
    <scope>NUCLEOTIDE SEQUENCE</scope>
    <source>
        <strain evidence="1">Hildebrandi</strain>
    </source>
</reference>
<dbReference type="AlphaFoldDB" id="A0A9K3LA52"/>
<evidence type="ECO:0000313" key="2">
    <source>
        <dbReference type="Proteomes" id="UP000693970"/>
    </source>
</evidence>
<dbReference type="Proteomes" id="UP000693970">
    <property type="component" value="Unassembled WGS sequence"/>
</dbReference>
<evidence type="ECO:0000313" key="1">
    <source>
        <dbReference type="EMBL" id="KAG7358014.1"/>
    </source>
</evidence>
<proteinExistence type="predicted"/>
<keyword evidence="2" id="KW-1185">Reference proteome</keyword>
<organism evidence="1 2">
    <name type="scientific">Nitzschia inconspicua</name>
    <dbReference type="NCBI Taxonomy" id="303405"/>
    <lineage>
        <taxon>Eukaryota</taxon>
        <taxon>Sar</taxon>
        <taxon>Stramenopiles</taxon>
        <taxon>Ochrophyta</taxon>
        <taxon>Bacillariophyta</taxon>
        <taxon>Bacillariophyceae</taxon>
        <taxon>Bacillariophycidae</taxon>
        <taxon>Bacillariales</taxon>
        <taxon>Bacillariaceae</taxon>
        <taxon>Nitzschia</taxon>
    </lineage>
</organism>
<dbReference type="PANTHER" id="PTHR38585:SF1">
    <property type="entry name" value="TRANSMEMBRANE PROTEIN"/>
    <property type="match status" value="1"/>
</dbReference>
<sequence>MTTGSELQQFVLQDSKNLQDVVLPVLSGCATFGATLALSTAMQKFVGVSTATKVLPTLNGVASVCLASLASERAAIVAHQWQNNPSKLDLEQFKADVVATSQRVVNLTRRMSSKTLKQYQQIQQEFPLKRRNSINRSSTEAPVFTPKIPIHEVRVCLLGLLTFKLLGGRFWAISPSSYTHLGSFARWSIPCSDAYATANQRVMIEQMGRRWGCHTCGSRMLMGPVNKSLANKSFRFVGDHMPPKSVAEQMNRNWLRKLKILPKVHFRFYPQCVTCSNTQGSILSKATHQLKSQVGFAKIFKGVTLHGSGGGTMAHFHGWRFRINHLTGSAIAAATVVQASDRDIAKGNPKRLRKWQEIIENQIWKLLEMK</sequence>
<gene>
    <name evidence="1" type="ORF">IV203_014601</name>
</gene>
<name>A0A9K3LA52_9STRA</name>
<accession>A0A9K3LA52</accession>
<dbReference type="OrthoDB" id="70850at2759"/>
<reference evidence="1" key="1">
    <citation type="journal article" date="2021" name="Sci. Rep.">
        <title>Diploid genomic architecture of Nitzschia inconspicua, an elite biomass production diatom.</title>
        <authorList>
            <person name="Oliver A."/>
            <person name="Podell S."/>
            <person name="Pinowska A."/>
            <person name="Traller J.C."/>
            <person name="Smith S.R."/>
            <person name="McClure R."/>
            <person name="Beliaev A."/>
            <person name="Bohutskyi P."/>
            <person name="Hill E.A."/>
            <person name="Rabines A."/>
            <person name="Zheng H."/>
            <person name="Allen L.Z."/>
            <person name="Kuo A."/>
            <person name="Grigoriev I.V."/>
            <person name="Allen A.E."/>
            <person name="Hazlebeck D."/>
            <person name="Allen E.E."/>
        </authorList>
    </citation>
    <scope>NUCLEOTIDE SEQUENCE</scope>
    <source>
        <strain evidence="1">Hildebrandi</strain>
    </source>
</reference>
<dbReference type="EMBL" id="JAGRRH010000014">
    <property type="protein sequence ID" value="KAG7358014.1"/>
    <property type="molecule type" value="Genomic_DNA"/>
</dbReference>
<dbReference type="PANTHER" id="PTHR38585">
    <property type="entry name" value="TRANSMEMBRANE PROTEIN"/>
    <property type="match status" value="1"/>
</dbReference>
<protein>
    <submittedName>
        <fullName evidence="1">Uncharacterized protein</fullName>
    </submittedName>
</protein>